<dbReference type="AlphaFoldDB" id="A0A1G2BYI9"/>
<name>A0A1G2BYI9_9BACT</name>
<evidence type="ECO:0008006" key="4">
    <source>
        <dbReference type="Google" id="ProtNLM"/>
    </source>
</evidence>
<organism evidence="2 3">
    <name type="scientific">Candidatus Komeilibacteria bacterium RIFOXYC1_FULL_37_11</name>
    <dbReference type="NCBI Taxonomy" id="1798555"/>
    <lineage>
        <taxon>Bacteria</taxon>
        <taxon>Candidatus Komeiliibacteriota</taxon>
    </lineage>
</organism>
<keyword evidence="1" id="KW-0472">Membrane</keyword>
<dbReference type="InterPro" id="IPR045584">
    <property type="entry name" value="Pilin-like"/>
</dbReference>
<gene>
    <name evidence="2" type="ORF">A2406_00715</name>
</gene>
<keyword evidence="1" id="KW-1133">Transmembrane helix</keyword>
<keyword evidence="1" id="KW-0812">Transmembrane</keyword>
<protein>
    <recommendedName>
        <fullName evidence="4">Type II secretion system protein GspG C-terminal domain-containing protein</fullName>
    </recommendedName>
</protein>
<reference evidence="2 3" key="1">
    <citation type="journal article" date="2016" name="Nat. Commun.">
        <title>Thousands of microbial genomes shed light on interconnected biogeochemical processes in an aquifer system.</title>
        <authorList>
            <person name="Anantharaman K."/>
            <person name="Brown C.T."/>
            <person name="Hug L.A."/>
            <person name="Sharon I."/>
            <person name="Castelle C.J."/>
            <person name="Probst A.J."/>
            <person name="Thomas B.C."/>
            <person name="Singh A."/>
            <person name="Wilkins M.J."/>
            <person name="Karaoz U."/>
            <person name="Brodie E.L."/>
            <person name="Williams K.H."/>
            <person name="Hubbard S.S."/>
            <person name="Banfield J.F."/>
        </authorList>
    </citation>
    <scope>NUCLEOTIDE SEQUENCE [LARGE SCALE GENOMIC DNA]</scope>
</reference>
<dbReference type="Proteomes" id="UP000177626">
    <property type="component" value="Unassembled WGS sequence"/>
</dbReference>
<proteinExistence type="predicted"/>
<accession>A0A1G2BYI9</accession>
<comment type="caution">
    <text evidence="2">The sequence shown here is derived from an EMBL/GenBank/DDBJ whole genome shotgun (WGS) entry which is preliminary data.</text>
</comment>
<feature type="transmembrane region" description="Helical" evidence="1">
    <location>
        <begin position="12"/>
        <end position="33"/>
    </location>
</feature>
<dbReference type="EMBL" id="MHKQ01000022">
    <property type="protein sequence ID" value="OGY93420.1"/>
    <property type="molecule type" value="Genomic_DNA"/>
</dbReference>
<evidence type="ECO:0000256" key="1">
    <source>
        <dbReference type="SAM" id="Phobius"/>
    </source>
</evidence>
<evidence type="ECO:0000313" key="3">
    <source>
        <dbReference type="Proteomes" id="UP000177626"/>
    </source>
</evidence>
<dbReference type="SUPFAM" id="SSF54523">
    <property type="entry name" value="Pili subunits"/>
    <property type="match status" value="1"/>
</dbReference>
<dbReference type="Gene3D" id="3.30.700.10">
    <property type="entry name" value="Glycoprotein, Type 4 Pilin"/>
    <property type="match status" value="1"/>
</dbReference>
<sequence length="264" mass="28034">MNMGFIKNKQAFTLIQLIVSVSIILILAAIVLFGEDAISRRGKAKDVRRSQDVMALGQAVELYQNDNNVLPPDLAAAINIGTNQKFVLCSAAINRTCDGQIRSCLVLDDKDFLNGYLKGSLPIDPEKTATTDTGYYIARNGDQMVFGACSSYSGGDIEYVARAKVPAQCGNSIIEDDEVCDDGDTVTEGCASGTLDTAGTHCNSTCTAVVTLGSTEPCDYGAWSNDCKYGGINYTTSDVGGPSYCNITCTVEQSWGITCESIGS</sequence>
<evidence type="ECO:0000313" key="2">
    <source>
        <dbReference type="EMBL" id="OGY93420.1"/>
    </source>
</evidence>